<keyword evidence="14 19" id="KW-0539">Nucleus</keyword>
<organism evidence="23 24">
    <name type="scientific">Fonsecaea nubica</name>
    <dbReference type="NCBI Taxonomy" id="856822"/>
    <lineage>
        <taxon>Eukaryota</taxon>
        <taxon>Fungi</taxon>
        <taxon>Dikarya</taxon>
        <taxon>Ascomycota</taxon>
        <taxon>Pezizomycotina</taxon>
        <taxon>Eurotiomycetes</taxon>
        <taxon>Chaetothyriomycetidae</taxon>
        <taxon>Chaetothyriales</taxon>
        <taxon>Herpotrichiellaceae</taxon>
        <taxon>Fonsecaea</taxon>
    </lineage>
</organism>
<proteinExistence type="inferred from homology"/>
<dbReference type="InterPro" id="IPR036396">
    <property type="entry name" value="Cyt_P450_sf"/>
</dbReference>
<evidence type="ECO:0000256" key="6">
    <source>
        <dbReference type="ARBA" id="ARBA00022759"/>
    </source>
</evidence>
<dbReference type="Gene3D" id="1.10.150.670">
    <property type="entry name" value="Crossover junction endonuclease EME1, DNA-binding domain"/>
    <property type="match status" value="1"/>
</dbReference>
<evidence type="ECO:0000256" key="2">
    <source>
        <dbReference type="ARBA" id="ARBA00004123"/>
    </source>
</evidence>
<dbReference type="PANTHER" id="PTHR13451">
    <property type="entry name" value="CLASS II CROSSOVER JUNCTION ENDONUCLEASE MUS81"/>
    <property type="match status" value="1"/>
</dbReference>
<dbReference type="Pfam" id="PF00067">
    <property type="entry name" value="p450"/>
    <property type="match status" value="1"/>
</dbReference>
<dbReference type="SUPFAM" id="SSF47802">
    <property type="entry name" value="DNA polymerase beta, N-terminal domain-like"/>
    <property type="match status" value="1"/>
</dbReference>
<dbReference type="GO" id="GO:0048257">
    <property type="term" value="F:3'-flap endonuclease activity"/>
    <property type="evidence" value="ECO:0007669"/>
    <property type="project" value="TreeGrafter"/>
</dbReference>
<comment type="similarity">
    <text evidence="3 19">Belongs to the XPF family.</text>
</comment>
<dbReference type="EMBL" id="LVCJ01000024">
    <property type="protein sequence ID" value="OAL36139.1"/>
    <property type="molecule type" value="Genomic_DNA"/>
</dbReference>
<evidence type="ECO:0000256" key="17">
    <source>
        <dbReference type="ARBA" id="ARBA00064962"/>
    </source>
</evidence>
<evidence type="ECO:0000256" key="8">
    <source>
        <dbReference type="ARBA" id="ARBA00022801"/>
    </source>
</evidence>
<evidence type="ECO:0000256" key="7">
    <source>
        <dbReference type="ARBA" id="ARBA00022763"/>
    </source>
</evidence>
<comment type="caution">
    <text evidence="23">The sequence shown here is derived from an EMBL/GenBank/DDBJ whole genome shotgun (WGS) entry which is preliminary data.</text>
</comment>
<evidence type="ECO:0000256" key="4">
    <source>
        <dbReference type="ARBA" id="ARBA00022722"/>
    </source>
</evidence>
<feature type="binding site" description="axial binding residue" evidence="18">
    <location>
        <position position="460"/>
    </location>
    <ligand>
        <name>heme</name>
        <dbReference type="ChEBI" id="CHEBI:30413"/>
    </ligand>
    <ligandPart>
        <name>Fe</name>
        <dbReference type="ChEBI" id="CHEBI:18248"/>
    </ligandPart>
</feature>
<dbReference type="GO" id="GO:0008821">
    <property type="term" value="F:crossover junction DNA endonuclease activity"/>
    <property type="evidence" value="ECO:0007669"/>
    <property type="project" value="UniProtKB-UniRule"/>
</dbReference>
<dbReference type="InterPro" id="IPR010996">
    <property type="entry name" value="HHH_MUS81"/>
</dbReference>
<dbReference type="GO" id="GO:0020037">
    <property type="term" value="F:heme binding"/>
    <property type="evidence" value="ECO:0007669"/>
    <property type="project" value="InterPro"/>
</dbReference>
<dbReference type="CDD" id="cd20074">
    <property type="entry name" value="XPF_nuclease_Mus81"/>
    <property type="match status" value="1"/>
</dbReference>
<dbReference type="InterPro" id="IPR047416">
    <property type="entry name" value="XPF_nuclease_Mus81"/>
</dbReference>
<dbReference type="FunFam" id="1.10.10.10:FF:000307">
    <property type="entry name" value="Crossover junction endonuclease MUS81"/>
    <property type="match status" value="1"/>
</dbReference>
<dbReference type="Pfam" id="PF14716">
    <property type="entry name" value="HHH_8"/>
    <property type="match status" value="1"/>
</dbReference>
<keyword evidence="8 19" id="KW-0378">Hydrolase</keyword>
<dbReference type="Gene3D" id="1.10.150.110">
    <property type="entry name" value="DNA polymerase beta, N-terminal domain-like"/>
    <property type="match status" value="1"/>
</dbReference>
<evidence type="ECO:0000256" key="5">
    <source>
        <dbReference type="ARBA" id="ARBA00022723"/>
    </source>
</evidence>
<dbReference type="SUPFAM" id="SSF52980">
    <property type="entry name" value="Restriction endonuclease-like"/>
    <property type="match status" value="1"/>
</dbReference>
<dbReference type="InterPro" id="IPR011335">
    <property type="entry name" value="Restrct_endonuc-II-like"/>
</dbReference>
<dbReference type="GO" id="GO:0004497">
    <property type="term" value="F:monooxygenase activity"/>
    <property type="evidence" value="ECO:0007669"/>
    <property type="project" value="InterPro"/>
</dbReference>
<evidence type="ECO:0000256" key="19">
    <source>
        <dbReference type="RuleBase" id="RU369042"/>
    </source>
</evidence>
<keyword evidence="11 18" id="KW-0408">Iron</keyword>
<dbReference type="InterPro" id="IPR033309">
    <property type="entry name" value="Mus81"/>
</dbReference>
<dbReference type="FunFam" id="1.10.150.110:FF:000001">
    <property type="entry name" value="Putative Crossover junction endonuclease MUS81"/>
    <property type="match status" value="1"/>
</dbReference>
<evidence type="ECO:0000256" key="1">
    <source>
        <dbReference type="ARBA" id="ARBA00001946"/>
    </source>
</evidence>
<evidence type="ECO:0000256" key="14">
    <source>
        <dbReference type="ARBA" id="ARBA00023242"/>
    </source>
</evidence>
<dbReference type="Gene3D" id="1.10.630.10">
    <property type="entry name" value="Cytochrome P450"/>
    <property type="match status" value="1"/>
</dbReference>
<reference evidence="23 24" key="1">
    <citation type="submission" date="2016-03" db="EMBL/GenBank/DDBJ databases">
        <title>The draft genome sequence of Fonsecaea nubica causative agent of cutaneous subcutaneous infection in human host.</title>
        <authorList>
            <person name="Costa F."/>
            <person name="Sybren D.H."/>
            <person name="Raittz R.T."/>
            <person name="Weiss V.A."/>
            <person name="Leao A.C."/>
            <person name="Gomes R."/>
            <person name="De Souza E.M."/>
            <person name="Pedrosa F.O."/>
            <person name="Steffens M.B."/>
            <person name="Bombassaro A."/>
            <person name="Tadra-Sfeir M.Z."/>
            <person name="Moreno L.F."/>
            <person name="Najafzadeh M.J."/>
            <person name="Felipe M.S."/>
            <person name="Teixeira M."/>
            <person name="Sun J."/>
            <person name="Xi L."/>
            <person name="Castro M.A."/>
            <person name="Vicente V.A."/>
        </authorList>
    </citation>
    <scope>NUCLEOTIDE SEQUENCE [LARGE SCALE GENOMIC DNA]</scope>
    <source>
        <strain evidence="23 24">CBS 269.64</strain>
    </source>
</reference>
<dbReference type="AlphaFoldDB" id="A0A178D217"/>
<dbReference type="SUPFAM" id="SSF48264">
    <property type="entry name" value="Cytochrome P450"/>
    <property type="match status" value="1"/>
</dbReference>
<dbReference type="RefSeq" id="XP_022501151.1">
    <property type="nucleotide sequence ID" value="XM_022642849.1"/>
</dbReference>
<evidence type="ECO:0000256" key="3">
    <source>
        <dbReference type="ARBA" id="ARBA00010015"/>
    </source>
</evidence>
<feature type="compositionally biased region" description="Basic and acidic residues" evidence="20">
    <location>
        <begin position="609"/>
        <end position="623"/>
    </location>
</feature>
<dbReference type="SMART" id="SM00891">
    <property type="entry name" value="ERCC4"/>
    <property type="match status" value="1"/>
</dbReference>
<keyword evidence="7 19" id="KW-0227">DNA damage</keyword>
<keyword evidence="18" id="KW-0349">Heme</keyword>
<dbReference type="Gene3D" id="1.10.10.10">
    <property type="entry name" value="Winged helix-like DNA-binding domain superfamily/Winged helix DNA-binding domain"/>
    <property type="match status" value="1"/>
</dbReference>
<dbReference type="GO" id="GO:0031297">
    <property type="term" value="P:replication fork processing"/>
    <property type="evidence" value="ECO:0007669"/>
    <property type="project" value="UniProtKB-ARBA"/>
</dbReference>
<evidence type="ECO:0000256" key="12">
    <source>
        <dbReference type="ARBA" id="ARBA00023172"/>
    </source>
</evidence>
<dbReference type="OrthoDB" id="5963188at2759"/>
<dbReference type="Pfam" id="PF21136">
    <property type="entry name" value="WHD_MUS81"/>
    <property type="match status" value="1"/>
</dbReference>
<sequence>MASSQVHQLVVKLRACVQATRPADVALVGLAVVALTFLTTCIYRLYFHPLARYPGPWYMKVTSLYDFYIGVGERRHLHIHHLHQKYGPVVRYSPNALAFNDPQAFRDIYGFKRNFRKADATTVGASGHPDARNTFSEPLTENAMKKRRILSQGFSESALRDAEEFMIEKIQILCKQLINPETEKAKDMSLWLNYLAYDIMGEVVFGKSFDMLTNPSLRYVLDLIDSMVFSTLLGGIAPWIYRSGLINVLFPRLLRTRTKFIAYVAGVVQNRIAAEADAAAAGRRKDFFHYLLNAKDADTGKPLPIEFLFSEGVLLVVGGSDTSLAATLFYLLKYPQCMERLRQELDAKFDSVDEIRSGAKLARCSYLRACVDEALRMAPPGPGLLPRAALKGGETVNGEFIPEGIDVGVGWWALAYNEKYFPEPDMFRPERYLTSDGSTNEDTATAKDCYWAFSMGPRKCPGIKMAYQELYITIARLVYLFDMHPERPEELQKNFELLDHFRCAACLIDFCAVVFAPGKMAEDCANPLLAGWLKEWMDEAKERNSKGYTVYKKAYQSIKACPLAFSHPSEAQQLNGLGPKLCDRLTEKLKQHCERNGLVMPSKKGRRNRTSEDSPPDEARPDEAEQSSPVRRKRKAQPYVPKYRSGAYGLIVALGTLDHESNQAIPKPDLIELAQPHCDASYTVPSDPTKFFTAWKSMQTLESKELVCTKGHPTKRYYLSDEGWEVAEGIQASAGGRPGAAKKKKNQRETTSTRRENASRSVTPESEKRQTASAAPVQPNRLAGAAARRASDDLEVLSISENDMPESNPETRFVRSDGGKLGRRPTGSNSSLEDTIILPAGSFEVKMVLDMREVRTTTDRDYISGELKKHGITATIRSLPLGDVLWVAEVNPLYTNRLKAASVGDEGDNKVEIVLEHILERKRLDDLISSIKDGRFHEQKFRLHRSGIKNVTYLIEEYSISSERSEKYGDALESAVASMQVVDNFFVKQTTKLDDTIRYLARMTKTLKGLYESKDINVIPAQSFEAEAVSLLLERFRKNSPGRAFGMTFSVFSAMCDKSESMTLRDVYLKMLMCTRGVTGEKAIEIQKIWPTPRALAEAFEAQEKGNARDAMISDRLGSTIPRKKVGKALSTKIAEIWG</sequence>
<feature type="compositionally biased region" description="Basic and acidic residues" evidence="20">
    <location>
        <begin position="747"/>
        <end position="758"/>
    </location>
</feature>
<protein>
    <recommendedName>
        <fullName evidence="19">Crossover junction endonuclease MUS81</fullName>
        <ecNumber evidence="19">3.1.22.-</ecNumber>
    </recommendedName>
</protein>
<dbReference type="PANTHER" id="PTHR13451:SF0">
    <property type="entry name" value="CROSSOVER JUNCTION ENDONUCLEASE MUS81"/>
    <property type="match status" value="1"/>
</dbReference>
<dbReference type="InterPro" id="IPR042530">
    <property type="entry name" value="EME1/EME2_C"/>
</dbReference>
<keyword evidence="21" id="KW-0812">Transmembrane</keyword>
<comment type="subunit">
    <text evidence="17 19">Interacts with EME1.</text>
</comment>
<dbReference type="FunFam" id="3.40.50.10130:FF:000003">
    <property type="entry name" value="Crossover junction endonuclease MUS81"/>
    <property type="match status" value="1"/>
</dbReference>
<dbReference type="InterPro" id="IPR001128">
    <property type="entry name" value="Cyt_P450"/>
</dbReference>
<keyword evidence="21" id="KW-0472">Membrane</keyword>
<dbReference type="GO" id="GO:0000712">
    <property type="term" value="P:resolution of meiotic recombination intermediates"/>
    <property type="evidence" value="ECO:0007669"/>
    <property type="project" value="UniProtKB-ARBA"/>
</dbReference>
<evidence type="ECO:0000256" key="9">
    <source>
        <dbReference type="ARBA" id="ARBA00022842"/>
    </source>
</evidence>
<comment type="cofactor">
    <cofactor evidence="18">
        <name>heme</name>
        <dbReference type="ChEBI" id="CHEBI:30413"/>
    </cofactor>
</comment>
<dbReference type="GO" id="GO:0003677">
    <property type="term" value="F:DNA binding"/>
    <property type="evidence" value="ECO:0007669"/>
    <property type="project" value="UniProtKB-UniRule"/>
</dbReference>
<dbReference type="GO" id="GO:0031573">
    <property type="term" value="P:mitotic intra-S DNA damage checkpoint signaling"/>
    <property type="evidence" value="ECO:0007669"/>
    <property type="project" value="TreeGrafter"/>
</dbReference>
<evidence type="ECO:0000256" key="11">
    <source>
        <dbReference type="ARBA" id="ARBA00023004"/>
    </source>
</evidence>
<evidence type="ECO:0000256" key="15">
    <source>
        <dbReference type="ARBA" id="ARBA00023254"/>
    </source>
</evidence>
<dbReference type="InterPro" id="IPR027421">
    <property type="entry name" value="DNA_pol_lamdba_lyase_dom_sf"/>
</dbReference>
<keyword evidence="24" id="KW-1185">Reference proteome</keyword>
<dbReference type="InterPro" id="IPR036388">
    <property type="entry name" value="WH-like_DNA-bd_sf"/>
</dbReference>
<keyword evidence="13 19" id="KW-0234">DNA repair</keyword>
<dbReference type="InterPro" id="IPR006166">
    <property type="entry name" value="ERCC4_domain"/>
</dbReference>
<feature type="region of interest" description="Disordered" evidence="20">
    <location>
        <begin position="802"/>
        <end position="833"/>
    </location>
</feature>
<dbReference type="InterPro" id="IPR047417">
    <property type="entry name" value="WHD_MUS81"/>
</dbReference>
<feature type="region of interest" description="Disordered" evidence="20">
    <location>
        <begin position="596"/>
        <end position="638"/>
    </location>
</feature>
<keyword evidence="6 19" id="KW-0255">Endonuclease</keyword>
<dbReference type="PRINTS" id="PR00463">
    <property type="entry name" value="EP450I"/>
</dbReference>
<dbReference type="Pfam" id="PF02732">
    <property type="entry name" value="ERCC4"/>
    <property type="match status" value="1"/>
</dbReference>
<dbReference type="CDD" id="cd11061">
    <property type="entry name" value="CYP67-like"/>
    <property type="match status" value="1"/>
</dbReference>
<feature type="domain" description="ERCC4" evidence="22">
    <location>
        <begin position="846"/>
        <end position="959"/>
    </location>
</feature>
<dbReference type="PROSITE" id="PS00086">
    <property type="entry name" value="CYTOCHROME_P450"/>
    <property type="match status" value="1"/>
</dbReference>
<evidence type="ECO:0000256" key="16">
    <source>
        <dbReference type="ARBA" id="ARBA00058015"/>
    </source>
</evidence>
<comment type="subcellular location">
    <subcellularLocation>
        <location evidence="2 19">Nucleus</location>
    </subcellularLocation>
</comment>
<keyword evidence="12 19" id="KW-0233">DNA recombination</keyword>
<dbReference type="PRINTS" id="PR00385">
    <property type="entry name" value="P450"/>
</dbReference>
<evidence type="ECO:0000259" key="22">
    <source>
        <dbReference type="SMART" id="SM00891"/>
    </source>
</evidence>
<evidence type="ECO:0000313" key="24">
    <source>
        <dbReference type="Proteomes" id="UP000185904"/>
    </source>
</evidence>
<evidence type="ECO:0000256" key="13">
    <source>
        <dbReference type="ARBA" id="ARBA00023204"/>
    </source>
</evidence>
<dbReference type="GO" id="GO:0005634">
    <property type="term" value="C:nucleus"/>
    <property type="evidence" value="ECO:0007669"/>
    <property type="project" value="UniProtKB-SubCell"/>
</dbReference>
<comment type="cofactor">
    <cofactor evidence="1 19">
        <name>Mg(2+)</name>
        <dbReference type="ChEBI" id="CHEBI:18420"/>
    </cofactor>
</comment>
<gene>
    <name evidence="23" type="ORF">AYO20_04553</name>
</gene>
<dbReference type="GO" id="GO:0016705">
    <property type="term" value="F:oxidoreductase activity, acting on paired donors, with incorporation or reduction of molecular oxygen"/>
    <property type="evidence" value="ECO:0007669"/>
    <property type="project" value="InterPro"/>
</dbReference>
<dbReference type="Gene3D" id="3.40.50.10130">
    <property type="match status" value="1"/>
</dbReference>
<keyword evidence="4 19" id="KW-0540">Nuclease</keyword>
<dbReference type="CDD" id="cd21036">
    <property type="entry name" value="WH_MUS81"/>
    <property type="match status" value="1"/>
</dbReference>
<keyword evidence="10" id="KW-0560">Oxidoreductase</keyword>
<dbReference type="EC" id="3.1.22.-" evidence="19"/>
<dbReference type="GO" id="GO:0048476">
    <property type="term" value="C:Holliday junction resolvase complex"/>
    <property type="evidence" value="ECO:0007669"/>
    <property type="project" value="UniProtKB-UniRule"/>
</dbReference>
<dbReference type="GO" id="GO:0006308">
    <property type="term" value="P:DNA catabolic process"/>
    <property type="evidence" value="ECO:0007669"/>
    <property type="project" value="UniProtKB-UniRule"/>
</dbReference>
<evidence type="ECO:0000256" key="10">
    <source>
        <dbReference type="ARBA" id="ARBA00023002"/>
    </source>
</evidence>
<keyword evidence="21" id="KW-1133">Transmembrane helix</keyword>
<keyword evidence="9 19" id="KW-0460">Magnesium</keyword>
<dbReference type="InterPro" id="IPR002401">
    <property type="entry name" value="Cyt_P450_E_grp-I"/>
</dbReference>
<evidence type="ECO:0000313" key="23">
    <source>
        <dbReference type="EMBL" id="OAL36139.1"/>
    </source>
</evidence>
<evidence type="ECO:0000256" key="18">
    <source>
        <dbReference type="PIRSR" id="PIRSR602401-1"/>
    </source>
</evidence>
<evidence type="ECO:0000256" key="21">
    <source>
        <dbReference type="SAM" id="Phobius"/>
    </source>
</evidence>
<dbReference type="Proteomes" id="UP000185904">
    <property type="component" value="Unassembled WGS sequence"/>
</dbReference>
<keyword evidence="5 18" id="KW-0479">Metal-binding</keyword>
<dbReference type="GO" id="GO:0000727">
    <property type="term" value="P:double-strand break repair via break-induced replication"/>
    <property type="evidence" value="ECO:0007669"/>
    <property type="project" value="UniProtKB-UniRule"/>
</dbReference>
<name>A0A178D217_9EURO</name>
<feature type="region of interest" description="Disordered" evidence="20">
    <location>
        <begin position="731"/>
        <end position="789"/>
    </location>
</feature>
<feature type="transmembrane region" description="Helical" evidence="21">
    <location>
        <begin position="25"/>
        <end position="46"/>
    </location>
</feature>
<accession>A0A178D217</accession>
<evidence type="ECO:0000256" key="20">
    <source>
        <dbReference type="SAM" id="MobiDB-lite"/>
    </source>
</evidence>
<comment type="function">
    <text evidence="16 19">Interacts with EME1 to form a DNA structure-specific endonuclease with substrate preference for branched DNA structures with a 5'-end at the branch nick. Typical substrates include 3'-flap structures, D-loops, replication forks and nicked Holliday junctions. May be required in mitosis for the processing of stalled or collapsed replication fork intermediates. May be required in meiosis for the repair of meiosis-specific double strand breaks subsequent to single-end invasion (SEI).</text>
</comment>
<dbReference type="GO" id="GO:0005506">
    <property type="term" value="F:iron ion binding"/>
    <property type="evidence" value="ECO:0007669"/>
    <property type="project" value="InterPro"/>
</dbReference>
<dbReference type="InterPro" id="IPR017972">
    <property type="entry name" value="Cyt_P450_CS"/>
</dbReference>
<dbReference type="GeneID" id="34587971"/>
<keyword evidence="15" id="KW-0469">Meiosis</keyword>